<accession>A0A2H3BDI3</accession>
<name>A0A2H3BDI3_9AGAR</name>
<dbReference type="InterPro" id="IPR045307">
    <property type="entry name" value="ADCK1_dom"/>
</dbReference>
<keyword evidence="4" id="KW-1185">Reference proteome</keyword>
<dbReference type="STRING" id="1076256.A0A2H3BDI3"/>
<dbReference type="InterPro" id="IPR004147">
    <property type="entry name" value="ABC1_dom"/>
</dbReference>
<dbReference type="EMBL" id="KZ293464">
    <property type="protein sequence ID" value="PBK62657.1"/>
    <property type="molecule type" value="Genomic_DNA"/>
</dbReference>
<dbReference type="PANTHER" id="PTHR43173">
    <property type="entry name" value="ABC1 FAMILY PROTEIN"/>
    <property type="match status" value="1"/>
</dbReference>
<reference evidence="4" key="1">
    <citation type="journal article" date="2017" name="Nat. Ecol. Evol.">
        <title>Genome expansion and lineage-specific genetic innovations in the forest pathogenic fungi Armillaria.</title>
        <authorList>
            <person name="Sipos G."/>
            <person name="Prasanna A.N."/>
            <person name="Walter M.C."/>
            <person name="O'Connor E."/>
            <person name="Balint B."/>
            <person name="Krizsan K."/>
            <person name="Kiss B."/>
            <person name="Hess J."/>
            <person name="Varga T."/>
            <person name="Slot J."/>
            <person name="Riley R."/>
            <person name="Boka B."/>
            <person name="Rigling D."/>
            <person name="Barry K."/>
            <person name="Lee J."/>
            <person name="Mihaltcheva S."/>
            <person name="LaButti K."/>
            <person name="Lipzen A."/>
            <person name="Waldron R."/>
            <person name="Moloney N.M."/>
            <person name="Sperisen C."/>
            <person name="Kredics L."/>
            <person name="Vagvoelgyi C."/>
            <person name="Patrignani A."/>
            <person name="Fitzpatrick D."/>
            <person name="Nagy I."/>
            <person name="Doyle S."/>
            <person name="Anderson J.B."/>
            <person name="Grigoriev I.V."/>
            <person name="Gueldener U."/>
            <person name="Muensterkoetter M."/>
            <person name="Nagy L.G."/>
        </authorList>
    </citation>
    <scope>NUCLEOTIDE SEQUENCE [LARGE SCALE GENOMIC DNA]</scope>
    <source>
        <strain evidence="4">28-4</strain>
    </source>
</reference>
<organism evidence="3 4">
    <name type="scientific">Armillaria solidipes</name>
    <dbReference type="NCBI Taxonomy" id="1076256"/>
    <lineage>
        <taxon>Eukaryota</taxon>
        <taxon>Fungi</taxon>
        <taxon>Dikarya</taxon>
        <taxon>Basidiomycota</taxon>
        <taxon>Agaricomycotina</taxon>
        <taxon>Agaricomycetes</taxon>
        <taxon>Agaricomycetidae</taxon>
        <taxon>Agaricales</taxon>
        <taxon>Marasmiineae</taxon>
        <taxon>Physalacriaceae</taxon>
        <taxon>Armillaria</taxon>
    </lineage>
</organism>
<proteinExistence type="inferred from homology"/>
<evidence type="ECO:0000259" key="2">
    <source>
        <dbReference type="Pfam" id="PF03109"/>
    </source>
</evidence>
<sequence length="619" mass="70840">MNRLVARPLPRWVRKGVDARLHRRSYASPLSPTTAPSRTRKYARRMGYFIAGTGAVYTLDRLFNASAITRNCRTIHTCAMITLDYKFNFTPEKSDLIPELHQRVADRMYNLFTSNGGLYIKIGQAIGANAAFLPKPMQEKFAKLFDDAPQIPYSEVLSVFRSEFGRPPSGPNGVFEFFDENAIASASIAQVHKAKLWPAPGDTQEHWVAVKVQKPAVSKQTEWDLGAYRIVMWMFENWAFDLPVYFVVDFVTDHLRQELDFIREADNANRTAALIASEPRLSDKVYIPKVYDDLTTKKVMTAEWIDGVRFSDRQGVFNLMGEKPSRLGVYTIPLAVSPTEMHSDSPLPPRPLRGGVKAIMQTMVELFSAQMFSFGVIHCDPHPGNILIRPNPAKPETPQLVLLDHGLYVTVDDEFRKQWAGLWKSLLLSDYHAVEQVARSWGVGLPDLFASATLMRPVRLKKVDKEKFAREIEEIGRMSQYEQSVRMKAKLKEFLIDTDRLPKALLFLMRNMRIVQGNNQSMGAPVNRVKITGYWASRSLTYTHDLALKRRIKEYWSYAAFRGIMFSLDVLFWAIRFRQWFWLKLGRYSSNFEDEVEKSMQVFAKGSLGMDVKVGVFQG</sequence>
<evidence type="ECO:0000313" key="4">
    <source>
        <dbReference type="Proteomes" id="UP000218334"/>
    </source>
</evidence>
<evidence type="ECO:0000313" key="3">
    <source>
        <dbReference type="EMBL" id="PBK62657.1"/>
    </source>
</evidence>
<dbReference type="Pfam" id="PF03109">
    <property type="entry name" value="ABC1"/>
    <property type="match status" value="1"/>
</dbReference>
<dbReference type="InterPro" id="IPR011009">
    <property type="entry name" value="Kinase-like_dom_sf"/>
</dbReference>
<dbReference type="AlphaFoldDB" id="A0A2H3BDI3"/>
<dbReference type="InterPro" id="IPR051130">
    <property type="entry name" value="Mito_struct-func_regulator"/>
</dbReference>
<evidence type="ECO:0000256" key="1">
    <source>
        <dbReference type="ARBA" id="ARBA00009670"/>
    </source>
</evidence>
<dbReference type="SUPFAM" id="SSF56112">
    <property type="entry name" value="Protein kinase-like (PK-like)"/>
    <property type="match status" value="1"/>
</dbReference>
<comment type="similarity">
    <text evidence="1">Belongs to the protein kinase superfamily. ADCK protein kinase family.</text>
</comment>
<dbReference type="PANTHER" id="PTHR43173:SF37">
    <property type="entry name" value="ABC1 FAMILY PROTEIN C10F6.14C"/>
    <property type="match status" value="1"/>
</dbReference>
<dbReference type="Proteomes" id="UP000218334">
    <property type="component" value="Unassembled WGS sequence"/>
</dbReference>
<dbReference type="CDD" id="cd13969">
    <property type="entry name" value="ADCK1-like"/>
    <property type="match status" value="1"/>
</dbReference>
<protein>
    <submittedName>
        <fullName evidence="3">ABC1-domain-containing protein</fullName>
    </submittedName>
</protein>
<gene>
    <name evidence="3" type="ORF">ARMSODRAFT_963960</name>
</gene>
<feature type="domain" description="ABC1 atypical kinase-like" evidence="2">
    <location>
        <begin position="143"/>
        <end position="437"/>
    </location>
</feature>